<dbReference type="Gene3D" id="1.20.5.1700">
    <property type="match status" value="1"/>
</dbReference>
<dbReference type="AlphaFoldDB" id="H2YDM5"/>
<feature type="coiled-coil region" evidence="6">
    <location>
        <begin position="30"/>
        <end position="78"/>
    </location>
</feature>
<evidence type="ECO:0000313" key="9">
    <source>
        <dbReference type="Proteomes" id="UP000007875"/>
    </source>
</evidence>
<keyword evidence="9" id="KW-1185">Reference proteome</keyword>
<organism evidence="8 9">
    <name type="scientific">Ciona savignyi</name>
    <name type="common">Pacific transparent sea squirt</name>
    <dbReference type="NCBI Taxonomy" id="51511"/>
    <lineage>
        <taxon>Eukaryota</taxon>
        <taxon>Metazoa</taxon>
        <taxon>Chordata</taxon>
        <taxon>Tunicata</taxon>
        <taxon>Ascidiacea</taxon>
        <taxon>Phlebobranchia</taxon>
        <taxon>Cionidae</taxon>
        <taxon>Ciona</taxon>
    </lineage>
</organism>
<proteinExistence type="inferred from homology"/>
<dbReference type="Ensembl" id="ENSCSAVT00000003475.1">
    <property type="protein sequence ID" value="ENSCSAVP00000003423.1"/>
    <property type="gene ID" value="ENSCSAVG00000002038.1"/>
</dbReference>
<evidence type="ECO:0000256" key="2">
    <source>
        <dbReference type="ARBA" id="ARBA00009423"/>
    </source>
</evidence>
<keyword evidence="5" id="KW-0206">Cytoskeleton</keyword>
<dbReference type="InParanoid" id="H2YDM5"/>
<dbReference type="Proteomes" id="UP000007875">
    <property type="component" value="Unassembled WGS sequence"/>
</dbReference>
<keyword evidence="4 6" id="KW-0175">Coiled coil</keyword>
<reference evidence="8" key="2">
    <citation type="submission" date="2025-08" db="UniProtKB">
        <authorList>
            <consortium name="Ensembl"/>
        </authorList>
    </citation>
    <scope>IDENTIFICATION</scope>
</reference>
<comment type="similarity">
    <text evidence="2">Belongs to the TACC family.</text>
</comment>
<sequence>MTSGGNYLLDGFEMVPTDVVMDESMGGIASDMSAGKLEELEAEYQRLLKENIDLAGCLEAVKESLGETDQKLEALRCEVDFDKQDYYKDCDNYTSSSNTLVEYHRRLERMLPIMNHQKKCETDLHKEVTALSEQYKMALKKQDEIITKHNNALRQMEEEIRHAEIEGSREVMLLEAAVRKDQLALDSLNNEMHVKLRVKQELTEICEEWFRQAGSS</sequence>
<feature type="domain" description="Transforming acidic coiled-coil-containing protein C-terminal" evidence="7">
    <location>
        <begin position="31"/>
        <end position="208"/>
    </location>
</feature>
<dbReference type="Pfam" id="PF05010">
    <property type="entry name" value="TACC_C"/>
    <property type="match status" value="1"/>
</dbReference>
<evidence type="ECO:0000313" key="8">
    <source>
        <dbReference type="Ensembl" id="ENSCSAVP00000003423.1"/>
    </source>
</evidence>
<dbReference type="GO" id="GO:0005856">
    <property type="term" value="C:cytoskeleton"/>
    <property type="evidence" value="ECO:0007669"/>
    <property type="project" value="UniProtKB-SubCell"/>
</dbReference>
<reference evidence="9" key="1">
    <citation type="submission" date="2003-08" db="EMBL/GenBank/DDBJ databases">
        <authorList>
            <person name="Birren B."/>
            <person name="Nusbaum C."/>
            <person name="Abebe A."/>
            <person name="Abouelleil A."/>
            <person name="Adekoya E."/>
            <person name="Ait-zahra M."/>
            <person name="Allen N."/>
            <person name="Allen T."/>
            <person name="An P."/>
            <person name="Anderson M."/>
            <person name="Anderson S."/>
            <person name="Arachchi H."/>
            <person name="Armbruster J."/>
            <person name="Bachantsang P."/>
            <person name="Baldwin J."/>
            <person name="Barry A."/>
            <person name="Bayul T."/>
            <person name="Blitshsteyn B."/>
            <person name="Bloom T."/>
            <person name="Blye J."/>
            <person name="Boguslavskiy L."/>
            <person name="Borowsky M."/>
            <person name="Boukhgalter B."/>
            <person name="Brunache A."/>
            <person name="Butler J."/>
            <person name="Calixte N."/>
            <person name="Calvo S."/>
            <person name="Camarata J."/>
            <person name="Campo K."/>
            <person name="Chang J."/>
            <person name="Cheshatsang Y."/>
            <person name="Citroen M."/>
            <person name="Collymore A."/>
            <person name="Considine T."/>
            <person name="Cook A."/>
            <person name="Cooke P."/>
            <person name="Corum B."/>
            <person name="Cuomo C."/>
            <person name="David R."/>
            <person name="Dawoe T."/>
            <person name="Degray S."/>
            <person name="Dodge S."/>
            <person name="Dooley K."/>
            <person name="Dorje P."/>
            <person name="Dorjee K."/>
            <person name="Dorris L."/>
            <person name="Duffey N."/>
            <person name="Dupes A."/>
            <person name="Elkins T."/>
            <person name="Engels R."/>
            <person name="Erickson J."/>
            <person name="Farina A."/>
            <person name="Faro S."/>
            <person name="Ferreira P."/>
            <person name="Fischer H."/>
            <person name="Fitzgerald M."/>
            <person name="Foley K."/>
            <person name="Gage D."/>
            <person name="Galagan J."/>
            <person name="Gearin G."/>
            <person name="Gnerre S."/>
            <person name="Gnirke A."/>
            <person name="Goyette A."/>
            <person name="Graham J."/>
            <person name="Grandbois E."/>
            <person name="Gyaltsen K."/>
            <person name="Hafez N."/>
            <person name="Hagopian D."/>
            <person name="Hagos B."/>
            <person name="Hall J."/>
            <person name="Hatcher B."/>
            <person name="Heller A."/>
            <person name="Higgins H."/>
            <person name="Honan T."/>
            <person name="Horn A."/>
            <person name="Houde N."/>
            <person name="Hughes L."/>
            <person name="Hulme W."/>
            <person name="Husby E."/>
            <person name="Iliev I."/>
            <person name="Jaffe D."/>
            <person name="Jones C."/>
            <person name="Kamal M."/>
            <person name="Kamat A."/>
            <person name="Kamvysselis M."/>
            <person name="Karlsson E."/>
            <person name="Kells C."/>
            <person name="Kieu A."/>
            <person name="Kisner P."/>
            <person name="Kodira C."/>
            <person name="Kulbokas E."/>
            <person name="Labutti K."/>
            <person name="Lama D."/>
            <person name="Landers T."/>
            <person name="Leger J."/>
            <person name="Levine S."/>
            <person name="Lewis D."/>
            <person name="Lewis T."/>
            <person name="Lindblad-toh K."/>
            <person name="Liu X."/>
            <person name="Lokyitsang T."/>
            <person name="Lokyitsang Y."/>
            <person name="Lucien O."/>
            <person name="Lui A."/>
            <person name="Ma L.J."/>
            <person name="Mabbitt R."/>
            <person name="Macdonald J."/>
            <person name="Maclean C."/>
            <person name="Major J."/>
            <person name="Manning J."/>
            <person name="Marabella R."/>
            <person name="Maru K."/>
            <person name="Matthews C."/>
            <person name="Mauceli E."/>
            <person name="Mccarthy M."/>
            <person name="Mcdonough S."/>
            <person name="Mcghee T."/>
            <person name="Meldrim J."/>
            <person name="Meneus L."/>
            <person name="Mesirov J."/>
            <person name="Mihalev A."/>
            <person name="Mihova T."/>
            <person name="Mikkelsen T."/>
            <person name="Mlenga V."/>
            <person name="Moru K."/>
            <person name="Mozes J."/>
            <person name="Mulrain L."/>
            <person name="Munson G."/>
            <person name="Naylor J."/>
            <person name="Newes C."/>
            <person name="Nguyen C."/>
            <person name="Nguyen N."/>
            <person name="Nguyen T."/>
            <person name="Nicol R."/>
            <person name="Nielsen C."/>
            <person name="Nizzari M."/>
            <person name="Norbu C."/>
            <person name="Norbu N."/>
            <person name="O'donnell P."/>
            <person name="Okoawo O."/>
            <person name="O'leary S."/>
            <person name="Omotosho B."/>
            <person name="O'neill K."/>
            <person name="Osman S."/>
            <person name="Parker S."/>
            <person name="Perrin D."/>
            <person name="Phunkhang P."/>
            <person name="Piqani B."/>
            <person name="Purcell S."/>
            <person name="Rachupka T."/>
            <person name="Ramasamy U."/>
            <person name="Rameau R."/>
            <person name="Ray V."/>
            <person name="Raymond C."/>
            <person name="Retta R."/>
            <person name="Richardson S."/>
            <person name="Rise C."/>
            <person name="Rodriguez J."/>
            <person name="Rogers J."/>
            <person name="Rogov P."/>
            <person name="Rutman M."/>
            <person name="Schupbach R."/>
            <person name="Seaman C."/>
            <person name="Settipalli S."/>
            <person name="Sharpe T."/>
            <person name="Sheridan J."/>
            <person name="Sherpa N."/>
            <person name="Shi J."/>
            <person name="Smirnov S."/>
            <person name="Smith C."/>
            <person name="Sougnez C."/>
            <person name="Spencer B."/>
            <person name="Stalker J."/>
            <person name="Stange-thomann N."/>
            <person name="Stavropoulos S."/>
            <person name="Stetson K."/>
            <person name="Stone C."/>
            <person name="Stone S."/>
            <person name="Stubbs M."/>
            <person name="Talamas J."/>
            <person name="Tchuinga P."/>
            <person name="Tenzing P."/>
            <person name="Tesfaye S."/>
            <person name="Theodore J."/>
            <person name="Thoulutsang Y."/>
            <person name="Topham K."/>
            <person name="Towey S."/>
            <person name="Tsamla T."/>
            <person name="Tsomo N."/>
            <person name="Vallee D."/>
            <person name="Vassiliev H."/>
            <person name="Venkataraman V."/>
            <person name="Vinson J."/>
            <person name="Vo A."/>
            <person name="Wade C."/>
            <person name="Wang S."/>
            <person name="Wangchuk T."/>
            <person name="Wangdi T."/>
            <person name="Whittaker C."/>
            <person name="Wilkinson J."/>
            <person name="Wu Y."/>
            <person name="Wyman D."/>
            <person name="Yadav S."/>
            <person name="Yang S."/>
            <person name="Yang X."/>
            <person name="Yeager S."/>
            <person name="Yee E."/>
            <person name="Young G."/>
            <person name="Zainoun J."/>
            <person name="Zembeck L."/>
            <person name="Zimmer A."/>
            <person name="Zody M."/>
            <person name="Lander E."/>
        </authorList>
    </citation>
    <scope>NUCLEOTIDE SEQUENCE [LARGE SCALE GENOMIC DNA]</scope>
</reference>
<evidence type="ECO:0000256" key="1">
    <source>
        <dbReference type="ARBA" id="ARBA00004245"/>
    </source>
</evidence>
<evidence type="ECO:0000256" key="4">
    <source>
        <dbReference type="ARBA" id="ARBA00023054"/>
    </source>
</evidence>
<dbReference type="HOGENOM" id="CLU_1277240_0_0_1"/>
<reference evidence="8" key="3">
    <citation type="submission" date="2025-09" db="UniProtKB">
        <authorList>
            <consortium name="Ensembl"/>
        </authorList>
    </citation>
    <scope>IDENTIFICATION</scope>
</reference>
<comment type="subcellular location">
    <subcellularLocation>
        <location evidence="1">Cytoplasm</location>
        <location evidence="1">Cytoskeleton</location>
    </subcellularLocation>
</comment>
<evidence type="ECO:0000256" key="6">
    <source>
        <dbReference type="SAM" id="Coils"/>
    </source>
</evidence>
<accession>H2YDM5</accession>
<evidence type="ECO:0000256" key="5">
    <source>
        <dbReference type="ARBA" id="ARBA00023212"/>
    </source>
</evidence>
<dbReference type="InterPro" id="IPR007707">
    <property type="entry name" value="TACC_C"/>
</dbReference>
<name>H2YDM5_CIOSA</name>
<evidence type="ECO:0000256" key="3">
    <source>
        <dbReference type="ARBA" id="ARBA00022490"/>
    </source>
</evidence>
<keyword evidence="3" id="KW-0963">Cytoplasm</keyword>
<protein>
    <recommendedName>
        <fullName evidence="7">Transforming acidic coiled-coil-containing protein C-terminal domain-containing protein</fullName>
    </recommendedName>
</protein>
<evidence type="ECO:0000259" key="7">
    <source>
        <dbReference type="Pfam" id="PF05010"/>
    </source>
</evidence>
<feature type="coiled-coil region" evidence="6">
    <location>
        <begin position="139"/>
        <end position="166"/>
    </location>
</feature>